<keyword evidence="2" id="KW-1185">Reference proteome</keyword>
<dbReference type="STRING" id="287098.SAMN05421665_1239"/>
<sequence>MGDLMTQRHRERLSEAIAGQRNAGTRGVRKVIQRSDGAVLSGGTIWWTHDIEEALQANERTWCPSKAQLVPVETARSYIIKLMEADLKSLKG</sequence>
<name>A0A1R3WSA7_9RHOB</name>
<dbReference type="AlphaFoldDB" id="A0A1R3WSA7"/>
<dbReference type="Proteomes" id="UP000186997">
    <property type="component" value="Unassembled WGS sequence"/>
</dbReference>
<accession>A0A1R3WSA7</accession>
<evidence type="ECO:0000313" key="1">
    <source>
        <dbReference type="EMBL" id="SIT81241.1"/>
    </source>
</evidence>
<gene>
    <name evidence="1" type="ORF">SAMN05421665_1239</name>
</gene>
<protein>
    <submittedName>
        <fullName evidence="1">Uncharacterized protein</fullName>
    </submittedName>
</protein>
<reference evidence="2" key="1">
    <citation type="submission" date="2017-01" db="EMBL/GenBank/DDBJ databases">
        <authorList>
            <person name="Varghese N."/>
            <person name="Submissions S."/>
        </authorList>
    </citation>
    <scope>NUCLEOTIDE SEQUENCE [LARGE SCALE GENOMIC DNA]</scope>
    <source>
        <strain evidence="2">DSM 29591</strain>
    </source>
</reference>
<proteinExistence type="predicted"/>
<dbReference type="EMBL" id="FTPR01000001">
    <property type="protein sequence ID" value="SIT81241.1"/>
    <property type="molecule type" value="Genomic_DNA"/>
</dbReference>
<evidence type="ECO:0000313" key="2">
    <source>
        <dbReference type="Proteomes" id="UP000186997"/>
    </source>
</evidence>
<organism evidence="1 2">
    <name type="scientific">Yoonia rosea</name>
    <dbReference type="NCBI Taxonomy" id="287098"/>
    <lineage>
        <taxon>Bacteria</taxon>
        <taxon>Pseudomonadati</taxon>
        <taxon>Pseudomonadota</taxon>
        <taxon>Alphaproteobacteria</taxon>
        <taxon>Rhodobacterales</taxon>
        <taxon>Paracoccaceae</taxon>
        <taxon>Yoonia</taxon>
    </lineage>
</organism>